<organism evidence="2">
    <name type="scientific">Chromera velia CCMP2878</name>
    <dbReference type="NCBI Taxonomy" id="1169474"/>
    <lineage>
        <taxon>Eukaryota</taxon>
        <taxon>Sar</taxon>
        <taxon>Alveolata</taxon>
        <taxon>Colpodellida</taxon>
        <taxon>Chromeraceae</taxon>
        <taxon>Chromera</taxon>
    </lineage>
</organism>
<accession>A0A0G4F1A5</accession>
<dbReference type="VEuPathDB" id="CryptoDB:Cvel_14564"/>
<protein>
    <submittedName>
        <fullName evidence="2">Uncharacterized protein</fullName>
    </submittedName>
</protein>
<name>A0A0G4F1A5_9ALVE</name>
<evidence type="ECO:0000313" key="2">
    <source>
        <dbReference type="EMBL" id="CEM05343.1"/>
    </source>
</evidence>
<feature type="region of interest" description="Disordered" evidence="1">
    <location>
        <begin position="1"/>
        <end position="24"/>
    </location>
</feature>
<proteinExistence type="predicted"/>
<gene>
    <name evidence="2" type="ORF">Cvel_14564</name>
</gene>
<feature type="compositionally biased region" description="Acidic residues" evidence="1">
    <location>
        <begin position="69"/>
        <end position="81"/>
    </location>
</feature>
<sequence length="119" mass="12096">MVGLAPPRPTADATPGVSSPGGELLRSVGLESKDLLEVASPVVGGGGGGHLGDLDVDGSSQQQGRLNVEDDGWPDLGEDDGGLGALEMDVAEDFAEDIARLREQEEVTRTGGASTVRVS</sequence>
<dbReference type="AlphaFoldDB" id="A0A0G4F1A5"/>
<reference evidence="2" key="1">
    <citation type="submission" date="2014-11" db="EMBL/GenBank/DDBJ databases">
        <authorList>
            <person name="Otto D Thomas"/>
            <person name="Naeem Raeece"/>
        </authorList>
    </citation>
    <scope>NUCLEOTIDE SEQUENCE</scope>
</reference>
<feature type="region of interest" description="Disordered" evidence="1">
    <location>
        <begin position="40"/>
        <end position="83"/>
    </location>
</feature>
<evidence type="ECO:0000256" key="1">
    <source>
        <dbReference type="SAM" id="MobiDB-lite"/>
    </source>
</evidence>
<dbReference type="EMBL" id="CDMZ01000046">
    <property type="protein sequence ID" value="CEM05343.1"/>
    <property type="molecule type" value="Genomic_DNA"/>
</dbReference>